<dbReference type="EMBL" id="BDIP01003475">
    <property type="protein sequence ID" value="GIQ87756.1"/>
    <property type="molecule type" value="Genomic_DNA"/>
</dbReference>
<feature type="region of interest" description="Disordered" evidence="1">
    <location>
        <begin position="251"/>
        <end position="355"/>
    </location>
</feature>
<name>A0A9K3D4G0_9EUKA</name>
<keyword evidence="3" id="KW-1185">Reference proteome</keyword>
<feature type="compositionally biased region" description="Polar residues" evidence="1">
    <location>
        <begin position="41"/>
        <end position="50"/>
    </location>
</feature>
<accession>A0A9K3D4G0</accession>
<feature type="compositionally biased region" description="Basic and acidic residues" evidence="1">
    <location>
        <begin position="154"/>
        <end position="172"/>
    </location>
</feature>
<sequence length="355" mass="38661">MSSATSRGSTRGGRRGSFSVAPERRVDRPAAVLKWHGTPSEGDTQPSSGSEPVHSEALSEMGLLSLTAWLRRVIEHEEPIATRPNSAKRPSGLRMSVTHGPNSTTHKHHRKSLDHDAECAGLLVPYPIPYAAPGSALLASMQRVQRPPSETEGEGEREGDTEGERESEKDAEPSEEVQVVTEHMRELEAQKEREAKPSIVFMLQQYITPSTIGEGQEEREGPPLTLRIEYSGVNTLSRTYPYRGWVIAAGEGEGDEGGEGVGEDGWERVGGDNEDWDSDYDCLSEAGGNESLDFPASISEYLVSRAAQRKREREKKGQPKSASSGSVSHSDDSLSAPVPRPKVSIFRVPGRVPGR</sequence>
<feature type="compositionally biased region" description="Acidic residues" evidence="1">
    <location>
        <begin position="272"/>
        <end position="282"/>
    </location>
</feature>
<proteinExistence type="predicted"/>
<organism evidence="2 3">
    <name type="scientific">Kipferlia bialata</name>
    <dbReference type="NCBI Taxonomy" id="797122"/>
    <lineage>
        <taxon>Eukaryota</taxon>
        <taxon>Metamonada</taxon>
        <taxon>Carpediemonas-like organisms</taxon>
        <taxon>Kipferlia</taxon>
    </lineage>
</organism>
<feature type="compositionally biased region" description="Acidic residues" evidence="1">
    <location>
        <begin position="252"/>
        <end position="264"/>
    </location>
</feature>
<feature type="region of interest" description="Disordered" evidence="1">
    <location>
        <begin position="1"/>
        <end position="57"/>
    </location>
</feature>
<evidence type="ECO:0000313" key="2">
    <source>
        <dbReference type="EMBL" id="GIQ87756.1"/>
    </source>
</evidence>
<gene>
    <name evidence="2" type="ORF">KIPB_009858</name>
</gene>
<dbReference type="Proteomes" id="UP000265618">
    <property type="component" value="Unassembled WGS sequence"/>
</dbReference>
<protein>
    <submittedName>
        <fullName evidence="2">Uncharacterized protein</fullName>
    </submittedName>
</protein>
<dbReference type="AlphaFoldDB" id="A0A9K3D4G0"/>
<evidence type="ECO:0000313" key="3">
    <source>
        <dbReference type="Proteomes" id="UP000265618"/>
    </source>
</evidence>
<comment type="caution">
    <text evidence="2">The sequence shown here is derived from an EMBL/GenBank/DDBJ whole genome shotgun (WGS) entry which is preliminary data.</text>
</comment>
<evidence type="ECO:0000256" key="1">
    <source>
        <dbReference type="SAM" id="MobiDB-lite"/>
    </source>
</evidence>
<reference evidence="2 3" key="1">
    <citation type="journal article" date="2018" name="PLoS ONE">
        <title>The draft genome of Kipferlia bialata reveals reductive genome evolution in fornicate parasites.</title>
        <authorList>
            <person name="Tanifuji G."/>
            <person name="Takabayashi S."/>
            <person name="Kume K."/>
            <person name="Takagi M."/>
            <person name="Nakayama T."/>
            <person name="Kamikawa R."/>
            <person name="Inagaki Y."/>
            <person name="Hashimoto T."/>
        </authorList>
    </citation>
    <scope>NUCLEOTIDE SEQUENCE [LARGE SCALE GENOMIC DNA]</scope>
    <source>
        <strain evidence="2">NY0173</strain>
    </source>
</reference>
<feature type="region of interest" description="Disordered" evidence="1">
    <location>
        <begin position="141"/>
        <end position="182"/>
    </location>
</feature>
<feature type="region of interest" description="Disordered" evidence="1">
    <location>
        <begin position="80"/>
        <end position="109"/>
    </location>
</feature>